<feature type="domain" description="Helicase ATP-binding" evidence="9">
    <location>
        <begin position="163"/>
        <end position="335"/>
    </location>
</feature>
<dbReference type="Gene3D" id="3.30.360.80">
    <property type="match status" value="1"/>
</dbReference>
<evidence type="ECO:0000256" key="5">
    <source>
        <dbReference type="ARBA" id="ARBA00023015"/>
    </source>
</evidence>
<dbReference type="InterPro" id="IPR049730">
    <property type="entry name" value="SNF2/RAD54-like_C"/>
</dbReference>
<dbReference type="PROSITE" id="PS51194">
    <property type="entry name" value="HELICASE_CTER"/>
    <property type="match status" value="1"/>
</dbReference>
<evidence type="ECO:0000259" key="9">
    <source>
        <dbReference type="PROSITE" id="PS51192"/>
    </source>
</evidence>
<evidence type="ECO:0000256" key="2">
    <source>
        <dbReference type="ARBA" id="ARBA00022801"/>
    </source>
</evidence>
<dbReference type="GO" id="GO:0003677">
    <property type="term" value="F:DNA binding"/>
    <property type="evidence" value="ECO:0007669"/>
    <property type="project" value="UniProtKB-KW"/>
</dbReference>
<dbReference type="InterPro" id="IPR014001">
    <property type="entry name" value="Helicase_ATP-bd"/>
</dbReference>
<keyword evidence="7" id="KW-0010">Activator</keyword>
<keyword evidence="8" id="KW-0804">Transcription</keyword>
<accession>A0A3B0WR95</accession>
<dbReference type="Pfam" id="PF12137">
    <property type="entry name" value="RapA_C"/>
    <property type="match status" value="1"/>
</dbReference>
<dbReference type="CDD" id="cd18011">
    <property type="entry name" value="DEXDc_RapA"/>
    <property type="match status" value="1"/>
</dbReference>
<dbReference type="InterPro" id="IPR022737">
    <property type="entry name" value="RapA_C"/>
</dbReference>
<keyword evidence="4" id="KW-0067">ATP-binding</keyword>
<dbReference type="InterPro" id="IPR057342">
    <property type="entry name" value="DEXDc_RapA"/>
</dbReference>
<dbReference type="PANTHER" id="PTHR45766:SF6">
    <property type="entry name" value="SWI_SNF-RELATED MATRIX-ASSOCIATED ACTIN-DEPENDENT REGULATOR OF CHROMATIN SUBFAMILY A-LIKE PROTEIN 1"/>
    <property type="match status" value="1"/>
</dbReference>
<keyword evidence="6" id="KW-0238">DNA-binding</keyword>
<dbReference type="Gene3D" id="6.10.140.1500">
    <property type="match status" value="1"/>
</dbReference>
<keyword evidence="1" id="KW-0547">Nucleotide-binding</keyword>
<dbReference type="InterPro" id="IPR000330">
    <property type="entry name" value="SNF2_N"/>
</dbReference>
<dbReference type="SMART" id="SM00490">
    <property type="entry name" value="HELICc"/>
    <property type="match status" value="1"/>
</dbReference>
<organism evidence="11">
    <name type="scientific">hydrothermal vent metagenome</name>
    <dbReference type="NCBI Taxonomy" id="652676"/>
    <lineage>
        <taxon>unclassified sequences</taxon>
        <taxon>metagenomes</taxon>
        <taxon>ecological metagenomes</taxon>
    </lineage>
</organism>
<dbReference type="GO" id="GO:0005524">
    <property type="term" value="F:ATP binding"/>
    <property type="evidence" value="ECO:0007669"/>
    <property type="project" value="UniProtKB-KW"/>
</dbReference>
<dbReference type="Pfam" id="PF00271">
    <property type="entry name" value="Helicase_C"/>
    <property type="match status" value="1"/>
</dbReference>
<dbReference type="SMART" id="SM00487">
    <property type="entry name" value="DEXDc"/>
    <property type="match status" value="1"/>
</dbReference>
<dbReference type="InterPro" id="IPR001650">
    <property type="entry name" value="Helicase_C-like"/>
</dbReference>
<evidence type="ECO:0000256" key="1">
    <source>
        <dbReference type="ARBA" id="ARBA00022741"/>
    </source>
</evidence>
<dbReference type="Pfam" id="PF00176">
    <property type="entry name" value="SNF2-rel_dom"/>
    <property type="match status" value="1"/>
</dbReference>
<sequence>MADFIPGQRCISDAELQMGLGTILTVEERTLTVLFLATGETRTYAKLTAPLTRVMFSIGDTINSHDNIKITVKDISENHGLLTYKGTDTNGNNQTIEEAGLDNFIQLNRPSERLFNGQIDKDNWFELRYQTLFHKNRLAQSDLYGLTGSRTSLIPHQLYIAHEVANRYAPRVLLADEVGLGKTIEAGLILHHQILTERAKRVLIVVPETLMHQWLVEMLRRFNLHFKIFDQNRCNDLLEANEFENIFHSEQLVLCSIDFLVSNSTAFEQCVFGDWDLMVVDEAHHLQWSADEPSIEYMVVEQLSQQTKGVLLLTATPEQLGKESHFARLRLLDPSRFPSFQQFVADEENYEPYAQVIEDLLSGKILSSEDVALIKATIEEGDNLLLLDRVSNHDSKKPSDDDKDTQQARIELVEHLLDRHGTGRVLFRNTRSAVKGFPERQLEAYPLALPKEYSQLKSSDTPKLLTPECLYQHDSPEVHWTKIDSRIGWLTKKCAELQPKKILVITASADSALDITQHIKTQTGLHATAFHQGLSIVERDRAAAFFADFETGSQILVCSEIGSEGRNFQFAHHLVLFDLPINPDLLEQRIGRLDRIGQTNIISIHVPYFENSAQSVCFHWYNEALQAFSHTCPAGHSVFKRVQHTLYETLNEANNEKLLNDLLEKSKKYYLELTQTLQRGRDRLLEYNSCRPAIAQNIKQRADAEDNSSQLADYMESVYDCFGIDNELHSEDCFIITPTEHMLSHFPGLTEDGLTITYDRDIALSFEDAHYISWEHPITNTAIDMVLTNEMGNTSVTAMEYNGTKAGNILLECLFSLESAPIEELQSNRYLPPTMIRVVCDERGADHNLKLPHAKVNDTRQFVDTGIGNKIVKAKKKILKAMLQRSEKFAELKSKKLLTQAHQHATDTLSIEINRLKALSKVNPNIRAEEIAHFEKQLSMLTQVIDGANIRLDAVRVIVAT</sequence>
<evidence type="ECO:0000259" key="10">
    <source>
        <dbReference type="PROSITE" id="PS51194"/>
    </source>
</evidence>
<keyword evidence="5" id="KW-0805">Transcription regulation</keyword>
<dbReference type="NCBIfam" id="NF003426">
    <property type="entry name" value="PRK04914.1"/>
    <property type="match status" value="1"/>
</dbReference>
<evidence type="ECO:0000313" key="11">
    <source>
        <dbReference type="EMBL" id="VAW51779.1"/>
    </source>
</evidence>
<dbReference type="Gene3D" id="2.30.30.140">
    <property type="match status" value="1"/>
</dbReference>
<name>A0A3B0WR95_9ZZZZ</name>
<feature type="domain" description="Helicase C-terminal" evidence="10">
    <location>
        <begin position="489"/>
        <end position="658"/>
    </location>
</feature>
<dbReference type="Pfam" id="PF18339">
    <property type="entry name" value="Tudor_1_RapA"/>
    <property type="match status" value="1"/>
</dbReference>
<dbReference type="Gene3D" id="6.10.140.2230">
    <property type="match status" value="1"/>
</dbReference>
<dbReference type="GO" id="GO:0004386">
    <property type="term" value="F:helicase activity"/>
    <property type="evidence" value="ECO:0007669"/>
    <property type="project" value="UniProtKB-KW"/>
</dbReference>
<dbReference type="GO" id="GO:0016817">
    <property type="term" value="F:hydrolase activity, acting on acid anhydrides"/>
    <property type="evidence" value="ECO:0007669"/>
    <property type="project" value="InterPro"/>
</dbReference>
<keyword evidence="2" id="KW-0378">Hydrolase</keyword>
<dbReference type="GO" id="GO:0006355">
    <property type="term" value="P:regulation of DNA-templated transcription"/>
    <property type="evidence" value="ECO:0007669"/>
    <property type="project" value="InterPro"/>
</dbReference>
<dbReference type="InterPro" id="IPR040765">
    <property type="entry name" value="Tudor_1_RapA"/>
</dbReference>
<dbReference type="Gene3D" id="3.40.50.10810">
    <property type="entry name" value="Tandem AAA-ATPase domain"/>
    <property type="match status" value="1"/>
</dbReference>
<gene>
    <name evidence="11" type="ORF">MNBD_GAMMA06-1534</name>
</gene>
<dbReference type="InterPro" id="IPR023949">
    <property type="entry name" value="Helicase_RapA"/>
</dbReference>
<dbReference type="CDD" id="cd18793">
    <property type="entry name" value="SF2_C_SNF"/>
    <property type="match status" value="1"/>
</dbReference>
<evidence type="ECO:0000256" key="6">
    <source>
        <dbReference type="ARBA" id="ARBA00023125"/>
    </source>
</evidence>
<dbReference type="PROSITE" id="PS51192">
    <property type="entry name" value="HELICASE_ATP_BIND_1"/>
    <property type="match status" value="1"/>
</dbReference>
<proteinExistence type="inferred from homology"/>
<dbReference type="EMBL" id="UOFD01000035">
    <property type="protein sequence ID" value="VAW51779.1"/>
    <property type="molecule type" value="Genomic_DNA"/>
</dbReference>
<dbReference type="Pfam" id="PF18337">
    <property type="entry name" value="Tudor_RapA"/>
    <property type="match status" value="1"/>
</dbReference>
<dbReference type="Gene3D" id="2.30.30.930">
    <property type="match status" value="1"/>
</dbReference>
<dbReference type="InterPro" id="IPR038718">
    <property type="entry name" value="SNF2-like_sf"/>
</dbReference>
<dbReference type="InterPro" id="IPR027417">
    <property type="entry name" value="P-loop_NTPase"/>
</dbReference>
<dbReference type="InterPro" id="IPR040766">
    <property type="entry name" value="Tudor_2_RapA"/>
</dbReference>
<evidence type="ECO:0000256" key="7">
    <source>
        <dbReference type="ARBA" id="ARBA00023159"/>
    </source>
</evidence>
<dbReference type="HAMAP" id="MF_01821">
    <property type="entry name" value="Helicase_RapA"/>
    <property type="match status" value="1"/>
</dbReference>
<dbReference type="AlphaFoldDB" id="A0A3B0WR95"/>
<evidence type="ECO:0000256" key="8">
    <source>
        <dbReference type="ARBA" id="ARBA00023163"/>
    </source>
</evidence>
<keyword evidence="3" id="KW-0347">Helicase</keyword>
<dbReference type="PANTHER" id="PTHR45766">
    <property type="entry name" value="DNA ANNEALING HELICASE AND ENDONUCLEASE ZRANB3 FAMILY MEMBER"/>
    <property type="match status" value="1"/>
</dbReference>
<evidence type="ECO:0000256" key="4">
    <source>
        <dbReference type="ARBA" id="ARBA00022840"/>
    </source>
</evidence>
<evidence type="ECO:0000256" key="3">
    <source>
        <dbReference type="ARBA" id="ARBA00022806"/>
    </source>
</evidence>
<dbReference type="SUPFAM" id="SSF52540">
    <property type="entry name" value="P-loop containing nucleoside triphosphate hydrolases"/>
    <property type="match status" value="2"/>
</dbReference>
<reference evidence="11" key="1">
    <citation type="submission" date="2018-06" db="EMBL/GenBank/DDBJ databases">
        <authorList>
            <person name="Zhirakovskaya E."/>
        </authorList>
    </citation>
    <scope>NUCLEOTIDE SEQUENCE</scope>
</reference>
<dbReference type="Gene3D" id="3.40.50.300">
    <property type="entry name" value="P-loop containing nucleotide triphosphate hydrolases"/>
    <property type="match status" value="1"/>
</dbReference>
<protein>
    <submittedName>
        <fullName evidence="11">RNA polymerase associated protein RapA</fullName>
    </submittedName>
</protein>